<dbReference type="AlphaFoldDB" id="A0A846HGI6"/>
<accession>A0A846HGI6</accession>
<dbReference type="Proteomes" id="UP000031549">
    <property type="component" value="Unassembled WGS sequence"/>
</dbReference>
<proteinExistence type="predicted"/>
<feature type="signal peptide" evidence="1">
    <location>
        <begin position="1"/>
        <end position="36"/>
    </location>
</feature>
<evidence type="ECO:0000313" key="3">
    <source>
        <dbReference type="Proteomes" id="UP000031549"/>
    </source>
</evidence>
<organism evidence="2 3">
    <name type="scientific">Hassallia byssoidea VB512170</name>
    <dbReference type="NCBI Taxonomy" id="1304833"/>
    <lineage>
        <taxon>Bacteria</taxon>
        <taxon>Bacillati</taxon>
        <taxon>Cyanobacteriota</taxon>
        <taxon>Cyanophyceae</taxon>
        <taxon>Nostocales</taxon>
        <taxon>Tolypothrichaceae</taxon>
        <taxon>Hassallia</taxon>
    </lineage>
</organism>
<gene>
    <name evidence="2" type="ORF">PI95_026825</name>
</gene>
<feature type="chain" id="PRO_5032461208" evidence="1">
    <location>
        <begin position="37"/>
        <end position="157"/>
    </location>
</feature>
<dbReference type="EMBL" id="JTCM02000093">
    <property type="protein sequence ID" value="NEU76068.1"/>
    <property type="molecule type" value="Genomic_DNA"/>
</dbReference>
<keyword evidence="1" id="KW-0732">Signal</keyword>
<comment type="caution">
    <text evidence="2">The sequence shown here is derived from an EMBL/GenBank/DDBJ whole genome shotgun (WGS) entry which is preliminary data.</text>
</comment>
<evidence type="ECO:0000256" key="1">
    <source>
        <dbReference type="SAM" id="SignalP"/>
    </source>
</evidence>
<dbReference type="RefSeq" id="WP_039747575.1">
    <property type="nucleotide sequence ID" value="NZ_JTCM02000093.1"/>
</dbReference>
<keyword evidence="3" id="KW-1185">Reference proteome</keyword>
<reference evidence="2 3" key="1">
    <citation type="journal article" date="2015" name="Genome Announc.">
        <title>Draft Genome Sequence of Cyanobacterium Hassallia byssoidea Strain VB512170, Isolated from Monuments in India.</title>
        <authorList>
            <person name="Singh D."/>
            <person name="Chandrababunaidu M.M."/>
            <person name="Panda A."/>
            <person name="Sen D."/>
            <person name="Bhattacharyya S."/>
            <person name="Adhikary S.P."/>
            <person name="Tripathy S."/>
        </authorList>
    </citation>
    <scope>NUCLEOTIDE SEQUENCE [LARGE SCALE GENOMIC DNA]</scope>
    <source>
        <strain evidence="2 3">VB512170</strain>
    </source>
</reference>
<evidence type="ECO:0000313" key="2">
    <source>
        <dbReference type="EMBL" id="NEU76068.1"/>
    </source>
</evidence>
<sequence>MTVKITKGIASIGKRLVSVFLVLVVSLMLLTSGAVAATITTLNQQNFETEVQQSDKPVVVVLVSNYFLQDGQANLEQLKSKAENFFGSNYKIAVGAIEENGYAYSQTIVPRLFPPPSTVSIYKNGNFAAGRGAFFMNPNDSTKAFEYAKSDFESSAS</sequence>
<protein>
    <submittedName>
        <fullName evidence="2">Uncharacterized protein</fullName>
    </submittedName>
</protein>
<name>A0A846HGI6_9CYAN</name>